<gene>
    <name evidence="3" type="ORF">BN874_1280009</name>
</gene>
<keyword evidence="4" id="KW-1185">Reference proteome</keyword>
<sequence>MREARPATMIIVTPVIQLDENELQFQFKLASGPGGQNVNKVATAAELRFDAAHSPALPDDVRARLLTLAGSRMNKDGELLITARRFRSQERNRQDAIDRLVVLIQKAAEIPKPRLKLKPSRAAKQQRVAEKRRVGEKKQTRRPAGSSGDYD</sequence>
<dbReference type="FunFam" id="3.30.160.20:FF:000046">
    <property type="entry name" value="Peptidyl-tRNA hydrolase ICT1"/>
    <property type="match status" value="1"/>
</dbReference>
<dbReference type="AlphaFoldDB" id="A0A7U7G891"/>
<dbReference type="InterPro" id="IPR000352">
    <property type="entry name" value="Pep_chain_release_fac_I"/>
</dbReference>
<dbReference type="EMBL" id="CBTK010000033">
    <property type="protein sequence ID" value="CDH43669.1"/>
    <property type="molecule type" value="Genomic_DNA"/>
</dbReference>
<accession>A0A7U7G891</accession>
<feature type="compositionally biased region" description="Basic and acidic residues" evidence="1">
    <location>
        <begin position="127"/>
        <end position="138"/>
    </location>
</feature>
<feature type="region of interest" description="Disordered" evidence="1">
    <location>
        <begin position="114"/>
        <end position="151"/>
    </location>
</feature>
<proteinExistence type="predicted"/>
<dbReference type="NCBIfam" id="NF006718">
    <property type="entry name" value="PRK09256.1"/>
    <property type="match status" value="1"/>
</dbReference>
<dbReference type="GO" id="GO:0072344">
    <property type="term" value="P:rescue of stalled ribosome"/>
    <property type="evidence" value="ECO:0007669"/>
    <property type="project" value="TreeGrafter"/>
</dbReference>
<reference evidence="3 4" key="1">
    <citation type="journal article" date="2014" name="ISME J.">
        <title>Candidatus Competibacter-lineage genomes retrieved from metagenomes reveal functional metabolic diversity.</title>
        <authorList>
            <person name="McIlroy S.J."/>
            <person name="Albertsen M."/>
            <person name="Andresen E.K."/>
            <person name="Saunders A.M."/>
            <person name="Kristiansen R."/>
            <person name="Stokholm-Bjerregaard M."/>
            <person name="Nielsen K.L."/>
            <person name="Nielsen P.H."/>
        </authorList>
    </citation>
    <scope>NUCLEOTIDE SEQUENCE [LARGE SCALE GENOMIC DNA]</scope>
    <source>
        <strain evidence="3 4">Run_B_J11</strain>
    </source>
</reference>
<comment type="caution">
    <text evidence="3">The sequence shown here is derived from an EMBL/GenBank/DDBJ whole genome shotgun (WGS) entry which is preliminary data.</text>
</comment>
<dbReference type="GO" id="GO:0003747">
    <property type="term" value="F:translation release factor activity"/>
    <property type="evidence" value="ECO:0007669"/>
    <property type="project" value="InterPro"/>
</dbReference>
<dbReference type="Pfam" id="PF00472">
    <property type="entry name" value="RF-1"/>
    <property type="match status" value="1"/>
</dbReference>
<evidence type="ECO:0000313" key="3">
    <source>
        <dbReference type="EMBL" id="CDH43669.1"/>
    </source>
</evidence>
<protein>
    <recommendedName>
        <fullName evidence="2">Prokaryotic-type class I peptide chain release factors domain-containing protein</fullName>
    </recommendedName>
</protein>
<dbReference type="Gene3D" id="3.30.160.20">
    <property type="match status" value="1"/>
</dbReference>
<dbReference type="Proteomes" id="UP000019184">
    <property type="component" value="Unassembled WGS sequence"/>
</dbReference>
<dbReference type="PANTHER" id="PTHR47814">
    <property type="entry name" value="PEPTIDYL-TRNA HYDROLASE ARFB"/>
    <property type="match status" value="1"/>
</dbReference>
<name>A0A7U7G891_9GAMM</name>
<organism evidence="3 4">
    <name type="scientific">Candidatus Contendobacter odensis Run_B_J11</name>
    <dbReference type="NCBI Taxonomy" id="1400861"/>
    <lineage>
        <taxon>Bacteria</taxon>
        <taxon>Pseudomonadati</taxon>
        <taxon>Pseudomonadota</taxon>
        <taxon>Gammaproteobacteria</taxon>
        <taxon>Candidatus Competibacteraceae</taxon>
        <taxon>Candidatus Contendibacter</taxon>
    </lineage>
</organism>
<dbReference type="SUPFAM" id="SSF110916">
    <property type="entry name" value="Peptidyl-tRNA hydrolase domain-like"/>
    <property type="match status" value="1"/>
</dbReference>
<evidence type="ECO:0000256" key="1">
    <source>
        <dbReference type="SAM" id="MobiDB-lite"/>
    </source>
</evidence>
<feature type="domain" description="Prokaryotic-type class I peptide chain release factors" evidence="2">
    <location>
        <begin position="16"/>
        <end position="140"/>
    </location>
</feature>
<dbReference type="PANTHER" id="PTHR47814:SF1">
    <property type="entry name" value="PEPTIDYL-TRNA HYDROLASE ARFB"/>
    <property type="match status" value="1"/>
</dbReference>
<dbReference type="GO" id="GO:0043022">
    <property type="term" value="F:ribosome binding"/>
    <property type="evidence" value="ECO:0007669"/>
    <property type="project" value="TreeGrafter"/>
</dbReference>
<dbReference type="GO" id="GO:0004045">
    <property type="term" value="F:peptidyl-tRNA hydrolase activity"/>
    <property type="evidence" value="ECO:0007669"/>
    <property type="project" value="TreeGrafter"/>
</dbReference>
<evidence type="ECO:0000259" key="2">
    <source>
        <dbReference type="Pfam" id="PF00472"/>
    </source>
</evidence>
<evidence type="ECO:0000313" key="4">
    <source>
        <dbReference type="Proteomes" id="UP000019184"/>
    </source>
</evidence>